<dbReference type="InterPro" id="IPR042175">
    <property type="entry name" value="Cell/Rod_MreC_2"/>
</dbReference>
<keyword evidence="3 5" id="KW-0133">Cell shape</keyword>
<evidence type="ECO:0000256" key="7">
    <source>
        <dbReference type="SAM" id="Phobius"/>
    </source>
</evidence>
<dbReference type="InterPro" id="IPR042177">
    <property type="entry name" value="Cell/Rod_1"/>
</dbReference>
<keyword evidence="7" id="KW-0472">Membrane</keyword>
<dbReference type="PANTHER" id="PTHR34138">
    <property type="entry name" value="CELL SHAPE-DETERMINING PROTEIN MREC"/>
    <property type="match status" value="1"/>
</dbReference>
<name>A0A2M7CIU9_9BACT</name>
<dbReference type="AlphaFoldDB" id="A0A2M7CIU9"/>
<organism evidence="9 10">
    <name type="scientific">Candidatus Berkelbacteria bacterium CG03_land_8_20_14_0_80_40_36</name>
    <dbReference type="NCBI Taxonomy" id="1974509"/>
    <lineage>
        <taxon>Bacteria</taxon>
        <taxon>Candidatus Berkelbacteria</taxon>
    </lineage>
</organism>
<dbReference type="InterPro" id="IPR055342">
    <property type="entry name" value="MreC_beta-barrel_core"/>
</dbReference>
<comment type="function">
    <text evidence="5">Involved in formation and maintenance of cell shape.</text>
</comment>
<gene>
    <name evidence="9" type="ORF">COS38_00970</name>
</gene>
<dbReference type="EMBL" id="PEUM01000023">
    <property type="protein sequence ID" value="PIV25558.1"/>
    <property type="molecule type" value="Genomic_DNA"/>
</dbReference>
<evidence type="ECO:0000256" key="2">
    <source>
        <dbReference type="ARBA" id="ARBA00013855"/>
    </source>
</evidence>
<dbReference type="GO" id="GO:0008360">
    <property type="term" value="P:regulation of cell shape"/>
    <property type="evidence" value="ECO:0007669"/>
    <property type="project" value="UniProtKB-KW"/>
</dbReference>
<accession>A0A2M7CIU9</accession>
<evidence type="ECO:0000259" key="8">
    <source>
        <dbReference type="Pfam" id="PF04085"/>
    </source>
</evidence>
<dbReference type="Pfam" id="PF04085">
    <property type="entry name" value="MreC"/>
    <property type="match status" value="1"/>
</dbReference>
<keyword evidence="7" id="KW-0812">Transmembrane</keyword>
<comment type="similarity">
    <text evidence="1 5">Belongs to the MreC family.</text>
</comment>
<feature type="transmembrane region" description="Helical" evidence="7">
    <location>
        <begin position="45"/>
        <end position="67"/>
    </location>
</feature>
<comment type="caution">
    <text evidence="9">The sequence shown here is derived from an EMBL/GenBank/DDBJ whole genome shotgun (WGS) entry which is preliminary data.</text>
</comment>
<evidence type="ECO:0000256" key="5">
    <source>
        <dbReference type="PIRNR" id="PIRNR038471"/>
    </source>
</evidence>
<keyword evidence="7" id="KW-1133">Transmembrane helix</keyword>
<dbReference type="InterPro" id="IPR007221">
    <property type="entry name" value="MreC"/>
</dbReference>
<feature type="coiled-coil region" evidence="6">
    <location>
        <begin position="102"/>
        <end position="139"/>
    </location>
</feature>
<sequence length="301" mass="33695">MLLATHSPLLCVELVWCLRILIHFLLFCCPANINTVNNQNKVNRFNYILFLLIVVAFGIFFSDFDFFKNLQGKSRVILQSVSISLIKFGIQGDYFFQTVGEIRNLATDNRNQKVKIAELENKITRLNEVKRENESLKIELGVKASPGISELTPLKIIGRSPSSYNQTIYLNGGQSEGVQKDQPIFSRGFLVGKIESSEKHSSQAILITNHRFVAPVILSESRALGLLRGGLKGVIIEQIRADIEIGLDESILTAGLLDFPQNIPIGKVQSVLSQKSEIFQTISVMLPFNLNELETVYIAKQ</sequence>
<reference evidence="10" key="1">
    <citation type="submission" date="2017-09" db="EMBL/GenBank/DDBJ databases">
        <title>Depth-based differentiation of microbial function through sediment-hosted aquifers and enrichment of novel symbionts in the deep terrestrial subsurface.</title>
        <authorList>
            <person name="Probst A.J."/>
            <person name="Ladd B."/>
            <person name="Jarett J.K."/>
            <person name="Geller-Mcgrath D.E."/>
            <person name="Sieber C.M.K."/>
            <person name="Emerson J.B."/>
            <person name="Anantharaman K."/>
            <person name="Thomas B.C."/>
            <person name="Malmstrom R."/>
            <person name="Stieglmeier M."/>
            <person name="Klingl A."/>
            <person name="Woyke T."/>
            <person name="Ryan C.M."/>
            <person name="Banfield J.F."/>
        </authorList>
    </citation>
    <scope>NUCLEOTIDE SEQUENCE [LARGE SCALE GENOMIC DNA]</scope>
</reference>
<evidence type="ECO:0000256" key="3">
    <source>
        <dbReference type="ARBA" id="ARBA00022960"/>
    </source>
</evidence>
<dbReference type="PIRSF" id="PIRSF038471">
    <property type="entry name" value="MreC"/>
    <property type="match status" value="1"/>
</dbReference>
<evidence type="ECO:0000313" key="9">
    <source>
        <dbReference type="EMBL" id="PIV25558.1"/>
    </source>
</evidence>
<keyword evidence="6" id="KW-0175">Coiled coil</keyword>
<protein>
    <recommendedName>
        <fullName evidence="2 5">Cell shape-determining protein MreC</fullName>
    </recommendedName>
    <alternativeName>
        <fullName evidence="4 5">Cell shape protein MreC</fullName>
    </alternativeName>
</protein>
<proteinExistence type="inferred from homology"/>
<dbReference type="Gene3D" id="2.40.10.340">
    <property type="entry name" value="Rod shape-determining protein MreC, domain 1"/>
    <property type="match status" value="1"/>
</dbReference>
<feature type="transmembrane region" description="Helical" evidence="7">
    <location>
        <begin position="12"/>
        <end position="33"/>
    </location>
</feature>
<dbReference type="Proteomes" id="UP000229966">
    <property type="component" value="Unassembled WGS sequence"/>
</dbReference>
<dbReference type="GO" id="GO:0005886">
    <property type="term" value="C:plasma membrane"/>
    <property type="evidence" value="ECO:0007669"/>
    <property type="project" value="TreeGrafter"/>
</dbReference>
<evidence type="ECO:0000256" key="1">
    <source>
        <dbReference type="ARBA" id="ARBA00009369"/>
    </source>
</evidence>
<evidence type="ECO:0000313" key="10">
    <source>
        <dbReference type="Proteomes" id="UP000229966"/>
    </source>
</evidence>
<evidence type="ECO:0000256" key="6">
    <source>
        <dbReference type="SAM" id="Coils"/>
    </source>
</evidence>
<evidence type="ECO:0000256" key="4">
    <source>
        <dbReference type="ARBA" id="ARBA00032089"/>
    </source>
</evidence>
<dbReference type="PANTHER" id="PTHR34138:SF1">
    <property type="entry name" value="CELL SHAPE-DETERMINING PROTEIN MREC"/>
    <property type="match status" value="1"/>
</dbReference>
<dbReference type="Gene3D" id="2.40.10.350">
    <property type="entry name" value="Rod shape-determining protein MreC, domain 2"/>
    <property type="match status" value="1"/>
</dbReference>
<feature type="domain" description="Rod shape-determining protein MreC beta-barrel core" evidence="8">
    <location>
        <begin position="156"/>
        <end position="299"/>
    </location>
</feature>